<dbReference type="Proteomes" id="UP000642094">
    <property type="component" value="Unassembled WGS sequence"/>
</dbReference>
<dbReference type="RefSeq" id="WP_190403144.1">
    <property type="nucleotide sequence ID" value="NZ_JACJQB010000014.1"/>
</dbReference>
<proteinExistence type="predicted"/>
<comment type="caution">
    <text evidence="1">The sequence shown here is derived from an EMBL/GenBank/DDBJ whole genome shotgun (WGS) entry which is preliminary data.</text>
</comment>
<evidence type="ECO:0000313" key="1">
    <source>
        <dbReference type="EMBL" id="MBD2188287.1"/>
    </source>
</evidence>
<dbReference type="InterPro" id="IPR025427">
    <property type="entry name" value="DUF4160"/>
</dbReference>
<name>A0ABR7ZWU3_9CYAN</name>
<protein>
    <submittedName>
        <fullName evidence="1">DUF4160 domain-containing protein</fullName>
    </submittedName>
</protein>
<dbReference type="EMBL" id="JACJQB010000014">
    <property type="protein sequence ID" value="MBD2188287.1"/>
    <property type="molecule type" value="Genomic_DNA"/>
</dbReference>
<dbReference type="Pfam" id="PF13711">
    <property type="entry name" value="DUF4160"/>
    <property type="match status" value="1"/>
</dbReference>
<gene>
    <name evidence="1" type="ORF">H6F41_09040</name>
</gene>
<keyword evidence="2" id="KW-1185">Reference proteome</keyword>
<reference evidence="1 2" key="1">
    <citation type="journal article" date="2020" name="ISME J.">
        <title>Comparative genomics reveals insights into cyanobacterial evolution and habitat adaptation.</title>
        <authorList>
            <person name="Chen M.Y."/>
            <person name="Teng W.K."/>
            <person name="Zhao L."/>
            <person name="Hu C.X."/>
            <person name="Zhou Y.K."/>
            <person name="Han B.P."/>
            <person name="Song L.R."/>
            <person name="Shu W.S."/>
        </authorList>
    </citation>
    <scope>NUCLEOTIDE SEQUENCE [LARGE SCALE GENOMIC DNA]</scope>
    <source>
        <strain evidence="1 2">FACHB-723</strain>
    </source>
</reference>
<evidence type="ECO:0000313" key="2">
    <source>
        <dbReference type="Proteomes" id="UP000642094"/>
    </source>
</evidence>
<sequence length="94" mass="10935">MGKVQCSQTDGLYLFFNSHDHRPPHFHARKAGAWEIRVDILLCSKENGLVFTAKYPPNPQISSKDEKQILKLVLENRSQLLIEWEQKVCIKEDQ</sequence>
<accession>A0ABR7ZWU3</accession>
<organism evidence="1 2">
    <name type="scientific">Pseudanabaena mucicola FACHB-723</name>
    <dbReference type="NCBI Taxonomy" id="2692860"/>
    <lineage>
        <taxon>Bacteria</taxon>
        <taxon>Bacillati</taxon>
        <taxon>Cyanobacteriota</taxon>
        <taxon>Cyanophyceae</taxon>
        <taxon>Pseudanabaenales</taxon>
        <taxon>Pseudanabaenaceae</taxon>
        <taxon>Pseudanabaena</taxon>
    </lineage>
</organism>